<reference evidence="5" key="1">
    <citation type="journal article" date="2020" name="mSystems">
        <title>Genome- and Community-Level Interaction Insights into Carbon Utilization and Element Cycling Functions of Hydrothermarchaeota in Hydrothermal Sediment.</title>
        <authorList>
            <person name="Zhou Z."/>
            <person name="Liu Y."/>
            <person name="Xu W."/>
            <person name="Pan J."/>
            <person name="Luo Z.H."/>
            <person name="Li M."/>
        </authorList>
    </citation>
    <scope>NUCLEOTIDE SEQUENCE [LARGE SCALE GENOMIC DNA]</scope>
    <source>
        <strain evidence="5">SpSt-1179</strain>
    </source>
</reference>
<feature type="transmembrane region" description="Helical" evidence="1">
    <location>
        <begin position="38"/>
        <end position="57"/>
    </location>
</feature>
<dbReference type="PANTHER" id="PTHR45138">
    <property type="entry name" value="REGULATORY COMPONENTS OF SENSORY TRANSDUCTION SYSTEM"/>
    <property type="match status" value="1"/>
</dbReference>
<feature type="transmembrane region" description="Helical" evidence="1">
    <location>
        <begin position="6"/>
        <end position="26"/>
    </location>
</feature>
<dbReference type="NCBIfam" id="TIGR00229">
    <property type="entry name" value="sensory_box"/>
    <property type="match status" value="2"/>
</dbReference>
<proteinExistence type="predicted"/>
<feature type="transmembrane region" description="Helical" evidence="1">
    <location>
        <begin position="101"/>
        <end position="124"/>
    </location>
</feature>
<evidence type="ECO:0000256" key="1">
    <source>
        <dbReference type="SAM" id="Phobius"/>
    </source>
</evidence>
<dbReference type="SMART" id="SM00086">
    <property type="entry name" value="PAC"/>
    <property type="match status" value="1"/>
</dbReference>
<dbReference type="InterPro" id="IPR043128">
    <property type="entry name" value="Rev_trsase/Diguanyl_cyclase"/>
</dbReference>
<dbReference type="InterPro" id="IPR035965">
    <property type="entry name" value="PAS-like_dom_sf"/>
</dbReference>
<organism evidence="5">
    <name type="scientific">Mesotoga infera</name>
    <dbReference type="NCBI Taxonomy" id="1236046"/>
    <lineage>
        <taxon>Bacteria</taxon>
        <taxon>Thermotogati</taxon>
        <taxon>Thermotogota</taxon>
        <taxon>Thermotogae</taxon>
        <taxon>Kosmotogales</taxon>
        <taxon>Kosmotogaceae</taxon>
        <taxon>Mesotoga</taxon>
    </lineage>
</organism>
<dbReference type="SMART" id="SM00091">
    <property type="entry name" value="PAS"/>
    <property type="match status" value="2"/>
</dbReference>
<dbReference type="SUPFAM" id="SSF55073">
    <property type="entry name" value="Nucleotide cyclase"/>
    <property type="match status" value="1"/>
</dbReference>
<dbReference type="PROSITE" id="PS50887">
    <property type="entry name" value="GGDEF"/>
    <property type="match status" value="1"/>
</dbReference>
<dbReference type="GO" id="GO:0052621">
    <property type="term" value="F:diguanylate cyclase activity"/>
    <property type="evidence" value="ECO:0007669"/>
    <property type="project" value="TreeGrafter"/>
</dbReference>
<dbReference type="InterPro" id="IPR050469">
    <property type="entry name" value="Diguanylate_Cyclase"/>
</dbReference>
<feature type="transmembrane region" description="Helical" evidence="1">
    <location>
        <begin position="144"/>
        <end position="169"/>
    </location>
</feature>
<comment type="caution">
    <text evidence="5">The sequence shown here is derived from an EMBL/GenBank/DDBJ whole genome shotgun (WGS) entry which is preliminary data.</text>
</comment>
<keyword evidence="1" id="KW-0812">Transmembrane</keyword>
<dbReference type="CDD" id="cd01949">
    <property type="entry name" value="GGDEF"/>
    <property type="match status" value="1"/>
</dbReference>
<feature type="transmembrane region" description="Helical" evidence="1">
    <location>
        <begin position="211"/>
        <end position="229"/>
    </location>
</feature>
<dbReference type="InterPro" id="IPR000160">
    <property type="entry name" value="GGDEF_dom"/>
</dbReference>
<dbReference type="PROSITE" id="PS50112">
    <property type="entry name" value="PAS"/>
    <property type="match status" value="1"/>
</dbReference>
<dbReference type="SMART" id="SM00267">
    <property type="entry name" value="GGDEF"/>
    <property type="match status" value="1"/>
</dbReference>
<sequence>MFEVNIYALLTFLPAIVCLVMAIRFLRRRELLEARMLSLLLFSIAWWAFFYAVELLGHDLGTMRLLNKISYPGIVSTPVFFFLFSMAILDKRKWFSWKRISLLFVIPIAVLLSMWTNEIHWLYYSVSELDLSSSFPLQRLVHGPIFWVGMFYTYVLLISSIFSVAHQYIHSKGPYKGQLKMILLGTFFPVLVNLNYLFGFIDFGYLDMTPFAFTLAAVFMAIGVMRYRLFDIRPVGKETVFERLPDGVIITDDRGTVVDINPMACTMFGVESENLIGLNFSDAFKDIETIVNFFGSDLSKSELEVGEKIIDSRKTTILSRRGKTRGHVVLLTEITERKRVEDALRRSEERLALAVKGGNVGLWDFNIDKGEFSINERYYQIMGYTGGDLLITFQNWKKFVHPEDLLPSLEEMERCYNGEKDYFEIEYRMLSKSGEWIWVHDRGEAAERDKNGRAKRILGTHIDISPTKQIEEALRESQEKYRKLATTDMLTGVMNRYSLSELLRAETERSRRYGSPLSLLMLDLDNLKTINDNYGHLAGDEALKDACSFVQSSIRSNDYLGRWGGDEFLVIVTNTDLEGAIKVAEKLRAGLCSKEQKDYGSLRMSIGVSTLHKDESDYDGLLRRVDKALYESKKNGKNRVTPSD</sequence>
<dbReference type="FunFam" id="3.30.70.270:FF:000001">
    <property type="entry name" value="Diguanylate cyclase domain protein"/>
    <property type="match status" value="1"/>
</dbReference>
<evidence type="ECO:0000313" key="5">
    <source>
        <dbReference type="EMBL" id="HDP78098.1"/>
    </source>
</evidence>
<dbReference type="NCBIfam" id="TIGR00254">
    <property type="entry name" value="GGDEF"/>
    <property type="match status" value="1"/>
</dbReference>
<dbReference type="InterPro" id="IPR000014">
    <property type="entry name" value="PAS"/>
</dbReference>
<feature type="transmembrane region" description="Helical" evidence="1">
    <location>
        <begin position="69"/>
        <end position="89"/>
    </location>
</feature>
<keyword evidence="1" id="KW-1133">Transmembrane helix</keyword>
<dbReference type="Pfam" id="PF13188">
    <property type="entry name" value="PAS_8"/>
    <property type="match status" value="1"/>
</dbReference>
<name>A0A7C1CVL6_9BACT</name>
<dbReference type="PROSITE" id="PS50113">
    <property type="entry name" value="PAC"/>
    <property type="match status" value="1"/>
</dbReference>
<dbReference type="Pfam" id="PF08447">
    <property type="entry name" value="PAS_3"/>
    <property type="match status" value="1"/>
</dbReference>
<evidence type="ECO:0000259" key="4">
    <source>
        <dbReference type="PROSITE" id="PS50887"/>
    </source>
</evidence>
<dbReference type="SUPFAM" id="SSF55785">
    <property type="entry name" value="PYP-like sensor domain (PAS domain)"/>
    <property type="match status" value="2"/>
</dbReference>
<feature type="transmembrane region" description="Helical" evidence="1">
    <location>
        <begin position="181"/>
        <end position="205"/>
    </location>
</feature>
<dbReference type="AlphaFoldDB" id="A0A7C1CVL6"/>
<dbReference type="Gene3D" id="3.30.70.270">
    <property type="match status" value="1"/>
</dbReference>
<gene>
    <name evidence="5" type="ORF">ENN47_07940</name>
</gene>
<dbReference type="Gene3D" id="3.30.450.20">
    <property type="entry name" value="PAS domain"/>
    <property type="match status" value="2"/>
</dbReference>
<dbReference type="PANTHER" id="PTHR45138:SF9">
    <property type="entry name" value="DIGUANYLATE CYCLASE DGCM-RELATED"/>
    <property type="match status" value="1"/>
</dbReference>
<dbReference type="Pfam" id="PF16927">
    <property type="entry name" value="HisKA_7TM"/>
    <property type="match status" value="1"/>
</dbReference>
<dbReference type="InterPro" id="IPR031621">
    <property type="entry name" value="HisKA_7TM"/>
</dbReference>
<dbReference type="InterPro" id="IPR029787">
    <property type="entry name" value="Nucleotide_cyclase"/>
</dbReference>
<feature type="domain" description="PAS" evidence="2">
    <location>
        <begin position="240"/>
        <end position="277"/>
    </location>
</feature>
<dbReference type="InterPro" id="IPR001610">
    <property type="entry name" value="PAC"/>
</dbReference>
<keyword evidence="1" id="KW-0472">Membrane</keyword>
<dbReference type="Proteomes" id="UP000886198">
    <property type="component" value="Unassembled WGS sequence"/>
</dbReference>
<feature type="domain" description="PAC" evidence="3">
    <location>
        <begin position="423"/>
        <end position="476"/>
    </location>
</feature>
<dbReference type="EMBL" id="DSBT01000228">
    <property type="protein sequence ID" value="HDP78098.1"/>
    <property type="molecule type" value="Genomic_DNA"/>
</dbReference>
<protein>
    <submittedName>
        <fullName evidence="5">Diguanylate cyclase</fullName>
    </submittedName>
</protein>
<feature type="domain" description="GGDEF" evidence="4">
    <location>
        <begin position="515"/>
        <end position="644"/>
    </location>
</feature>
<dbReference type="InterPro" id="IPR000700">
    <property type="entry name" value="PAS-assoc_C"/>
</dbReference>
<dbReference type="CDD" id="cd00130">
    <property type="entry name" value="PAS"/>
    <property type="match status" value="2"/>
</dbReference>
<evidence type="ECO:0000259" key="2">
    <source>
        <dbReference type="PROSITE" id="PS50112"/>
    </source>
</evidence>
<dbReference type="InterPro" id="IPR013655">
    <property type="entry name" value="PAS_fold_3"/>
</dbReference>
<accession>A0A7C1CVL6</accession>
<evidence type="ECO:0000259" key="3">
    <source>
        <dbReference type="PROSITE" id="PS50113"/>
    </source>
</evidence>
<dbReference type="Pfam" id="PF00990">
    <property type="entry name" value="GGDEF"/>
    <property type="match status" value="1"/>
</dbReference>